<reference evidence="4" key="1">
    <citation type="submission" date="2020-08" db="EMBL/GenBank/DDBJ databases">
        <title>Sequencing the genomes of 1000 actinobacteria strains.</title>
        <authorList>
            <person name="Klenk H.-P."/>
        </authorList>
    </citation>
    <scope>NUCLEOTIDE SEQUENCE</scope>
    <source>
        <strain evidence="4">DSM 10695</strain>
    </source>
</reference>
<feature type="transmembrane region" description="Helical" evidence="2">
    <location>
        <begin position="65"/>
        <end position="87"/>
    </location>
</feature>
<dbReference type="Pfam" id="PF04024">
    <property type="entry name" value="PspC"/>
    <property type="match status" value="1"/>
</dbReference>
<keyword evidence="2" id="KW-0812">Transmembrane</keyword>
<dbReference type="RefSeq" id="WP_184451881.1">
    <property type="nucleotide sequence ID" value="NZ_JACHMK010000001.1"/>
</dbReference>
<feature type="region of interest" description="Disordered" evidence="1">
    <location>
        <begin position="535"/>
        <end position="581"/>
    </location>
</feature>
<organism evidence="4 5">
    <name type="scientific">Schaalia hyovaginalis</name>
    <dbReference type="NCBI Taxonomy" id="29316"/>
    <lineage>
        <taxon>Bacteria</taxon>
        <taxon>Bacillati</taxon>
        <taxon>Actinomycetota</taxon>
        <taxon>Actinomycetes</taxon>
        <taxon>Actinomycetales</taxon>
        <taxon>Actinomycetaceae</taxon>
        <taxon>Schaalia</taxon>
    </lineage>
</organism>
<feature type="compositionally biased region" description="Low complexity" evidence="1">
    <location>
        <begin position="551"/>
        <end position="571"/>
    </location>
</feature>
<feature type="transmembrane region" description="Helical" evidence="2">
    <location>
        <begin position="337"/>
        <end position="355"/>
    </location>
</feature>
<feature type="domain" description="Phage shock protein PspC N-terminal" evidence="3">
    <location>
        <begin position="36"/>
        <end position="89"/>
    </location>
</feature>
<keyword evidence="2" id="KW-0472">Membrane</keyword>
<comment type="caution">
    <text evidence="4">The sequence shown here is derived from an EMBL/GenBank/DDBJ whole genome shotgun (WGS) entry which is preliminary data.</text>
</comment>
<dbReference type="EMBL" id="JACHMK010000001">
    <property type="protein sequence ID" value="MBB6334112.1"/>
    <property type="molecule type" value="Genomic_DNA"/>
</dbReference>
<protein>
    <submittedName>
        <fullName evidence="4">Phage shock protein PspC (Stress-responsive transcriptional regulator)</fullName>
    </submittedName>
</protein>
<dbReference type="InterPro" id="IPR007168">
    <property type="entry name" value="Phageshock_PspC_N"/>
</dbReference>
<sequence>MDETYPSGHYASSHPGDGPSGPSHSGFFHSLRRSGWYRAETRTVGGVCSGIAAKTGWDLALVRGLSVIACIFAPPLLAVYGFAWALLPEQRDGRIHAEELVAGRLDAAQLGAGLLMFVGLTSFVPVSLNFSAGSPLAFLASLGTFGVLTLIVIVVIAVLVGSSIRTPSARPFVGAAPQRPVPQAGAAGAGFAPPAQPAGGPSAPFSMPVPPSAPSSAPLSTDWRSMGGPQAGPTQPPVQAARVPYPPTGPAAHSTPRTAPSPMPPMPAQGRVPYTPSAVWTPPLPVPVNHVSRRSNLLVTGLIVIIMAGTFLAMYLIGRGFFFTDYMPTDVVKAGLIGAGVCLLTVGLALVIASVRGKGAGWFIALSLIGCFLALPTALVGLSATYDSSSSDHFFVDEPPHDYDWTSDSVSGSILGQAHLDLSTAPSDAVKDIYVDASVYDLSISARADQPLRIVCTREIDDVVAAYWSGPATQDENAPSPSDWIARLRSCSDVTASAAPSVSTQSPTWSSERGITIHVDTWLTSFVYSEDAPALESDAAVDSHEDAAPDSKQSAESAQSAAPAHALQPLSDPAHDENRSL</sequence>
<feature type="transmembrane region" description="Helical" evidence="2">
    <location>
        <begin position="136"/>
        <end position="160"/>
    </location>
</feature>
<feature type="compositionally biased region" description="Low complexity" evidence="1">
    <location>
        <begin position="183"/>
        <end position="206"/>
    </location>
</feature>
<evidence type="ECO:0000259" key="3">
    <source>
        <dbReference type="Pfam" id="PF04024"/>
    </source>
</evidence>
<keyword evidence="5" id="KW-1185">Reference proteome</keyword>
<feature type="transmembrane region" description="Helical" evidence="2">
    <location>
        <begin position="362"/>
        <end position="386"/>
    </location>
</feature>
<feature type="transmembrane region" description="Helical" evidence="2">
    <location>
        <begin position="297"/>
        <end position="317"/>
    </location>
</feature>
<feature type="compositionally biased region" description="Low complexity" evidence="1">
    <location>
        <begin position="12"/>
        <end position="24"/>
    </location>
</feature>
<keyword evidence="2" id="KW-1133">Transmembrane helix</keyword>
<evidence type="ECO:0000313" key="4">
    <source>
        <dbReference type="EMBL" id="MBB6334112.1"/>
    </source>
</evidence>
<evidence type="ECO:0000256" key="2">
    <source>
        <dbReference type="SAM" id="Phobius"/>
    </source>
</evidence>
<feature type="region of interest" description="Disordered" evidence="1">
    <location>
        <begin position="1"/>
        <end position="24"/>
    </location>
</feature>
<feature type="transmembrane region" description="Helical" evidence="2">
    <location>
        <begin position="108"/>
        <end position="130"/>
    </location>
</feature>
<accession>A0A923E3F9</accession>
<proteinExistence type="predicted"/>
<dbReference type="Proteomes" id="UP000617426">
    <property type="component" value="Unassembled WGS sequence"/>
</dbReference>
<gene>
    <name evidence="4" type="ORF">HD592_000677</name>
</gene>
<name>A0A923E3F9_9ACTO</name>
<feature type="region of interest" description="Disordered" evidence="1">
    <location>
        <begin position="183"/>
        <end position="263"/>
    </location>
</feature>
<evidence type="ECO:0000313" key="5">
    <source>
        <dbReference type="Proteomes" id="UP000617426"/>
    </source>
</evidence>
<evidence type="ECO:0000256" key="1">
    <source>
        <dbReference type="SAM" id="MobiDB-lite"/>
    </source>
</evidence>
<dbReference type="AlphaFoldDB" id="A0A923E3F9"/>